<reference evidence="3 4" key="1">
    <citation type="submission" date="2024-10" db="EMBL/GenBank/DDBJ databases">
        <title>The Natural Products Discovery Center: Release of the First 8490 Sequenced Strains for Exploring Actinobacteria Biosynthetic Diversity.</title>
        <authorList>
            <person name="Kalkreuter E."/>
            <person name="Kautsar S.A."/>
            <person name="Yang D."/>
            <person name="Bader C.D."/>
            <person name="Teijaro C.N."/>
            <person name="Fluegel L."/>
            <person name="Davis C.M."/>
            <person name="Simpson J.R."/>
            <person name="Lauterbach L."/>
            <person name="Steele A.D."/>
            <person name="Gui C."/>
            <person name="Meng S."/>
            <person name="Li G."/>
            <person name="Viehrig K."/>
            <person name="Ye F."/>
            <person name="Su P."/>
            <person name="Kiefer A.F."/>
            <person name="Nichols A."/>
            <person name="Cepeda A.J."/>
            <person name="Yan W."/>
            <person name="Fan B."/>
            <person name="Jiang Y."/>
            <person name="Adhikari A."/>
            <person name="Zheng C.-J."/>
            <person name="Schuster L."/>
            <person name="Cowan T.M."/>
            <person name="Smanski M.J."/>
            <person name="Chevrette M.G."/>
            <person name="De Carvalho L.P.S."/>
            <person name="Shen B."/>
        </authorList>
    </citation>
    <scope>NUCLEOTIDE SEQUENCE [LARGE SCALE GENOMIC DNA]</scope>
    <source>
        <strain evidence="3 4">NPDC050545</strain>
    </source>
</reference>
<sequence length="343" mass="37209">MDDDHRVWPPEAPRRTPRSGEGGESGETSGKSSTKRRTAPYESFRTRPRDEPRDPPGKAAREPYTPFGTRPYETHPYEPPSGPRGVPFGAPPQETFRTGQDPYAPVQDDRYASFGTSPRDELGVDDDQPWNPELRRTAGRGAERVPWESLPPSARHYGTPARPSPVRRVRRWAGPLLALVVAGGLVLGLATVVFRFTASRPVEGRLVDAAARVTIALPAGWREGNLAPVTGFTSVARSGNGLVMARAVPEPGKGARVAATEAAHLYSRLLLKGDTVDVVDDRAMPNGHTRALMAAYRDVVNRPAYLRVTLLTRPGRPVLLVGLLQPADTASIQALDAVMASVR</sequence>
<feature type="compositionally biased region" description="Basic and acidic residues" evidence="1">
    <location>
        <begin position="44"/>
        <end position="61"/>
    </location>
</feature>
<gene>
    <name evidence="3" type="ORF">ACIBG2_26720</name>
</gene>
<evidence type="ECO:0000256" key="2">
    <source>
        <dbReference type="SAM" id="Phobius"/>
    </source>
</evidence>
<evidence type="ECO:0000313" key="4">
    <source>
        <dbReference type="Proteomes" id="UP001612741"/>
    </source>
</evidence>
<dbReference type="EMBL" id="JBITGY010000007">
    <property type="protein sequence ID" value="MFI6500997.1"/>
    <property type="molecule type" value="Genomic_DNA"/>
</dbReference>
<feature type="region of interest" description="Disordered" evidence="1">
    <location>
        <begin position="1"/>
        <end position="105"/>
    </location>
</feature>
<keyword evidence="2" id="KW-0812">Transmembrane</keyword>
<feature type="region of interest" description="Disordered" evidence="1">
    <location>
        <begin position="112"/>
        <end position="131"/>
    </location>
</feature>
<protein>
    <recommendedName>
        <fullName evidence="5">DUF1795 domain-containing protein</fullName>
    </recommendedName>
</protein>
<accession>A0ABW7YYJ3</accession>
<proteinExistence type="predicted"/>
<dbReference type="RefSeq" id="WP_397085245.1">
    <property type="nucleotide sequence ID" value="NZ_JBITGY010000007.1"/>
</dbReference>
<evidence type="ECO:0000256" key="1">
    <source>
        <dbReference type="SAM" id="MobiDB-lite"/>
    </source>
</evidence>
<organism evidence="3 4">
    <name type="scientific">Nonomuraea typhae</name>
    <dbReference type="NCBI Taxonomy" id="2603600"/>
    <lineage>
        <taxon>Bacteria</taxon>
        <taxon>Bacillati</taxon>
        <taxon>Actinomycetota</taxon>
        <taxon>Actinomycetes</taxon>
        <taxon>Streptosporangiales</taxon>
        <taxon>Streptosporangiaceae</taxon>
        <taxon>Nonomuraea</taxon>
    </lineage>
</organism>
<dbReference type="Proteomes" id="UP001612741">
    <property type="component" value="Unassembled WGS sequence"/>
</dbReference>
<keyword evidence="2" id="KW-0472">Membrane</keyword>
<keyword evidence="2" id="KW-1133">Transmembrane helix</keyword>
<evidence type="ECO:0000313" key="3">
    <source>
        <dbReference type="EMBL" id="MFI6500997.1"/>
    </source>
</evidence>
<feature type="compositionally biased region" description="Basic and acidic residues" evidence="1">
    <location>
        <begin position="1"/>
        <end position="14"/>
    </location>
</feature>
<name>A0ABW7YYJ3_9ACTN</name>
<evidence type="ECO:0008006" key="5">
    <source>
        <dbReference type="Google" id="ProtNLM"/>
    </source>
</evidence>
<feature type="transmembrane region" description="Helical" evidence="2">
    <location>
        <begin position="172"/>
        <end position="196"/>
    </location>
</feature>
<comment type="caution">
    <text evidence="3">The sequence shown here is derived from an EMBL/GenBank/DDBJ whole genome shotgun (WGS) entry which is preliminary data.</text>
</comment>
<keyword evidence="4" id="KW-1185">Reference proteome</keyword>
<feature type="region of interest" description="Disordered" evidence="1">
    <location>
        <begin position="139"/>
        <end position="165"/>
    </location>
</feature>